<dbReference type="RefSeq" id="WP_053397437.1">
    <property type="nucleotide sequence ID" value="NZ_JBGKLN010000018.1"/>
</dbReference>
<sequence>MIVTDVPFYVIDITTNNEEADKYIDCFNIVVGSELMLQLKDLTIDFVNNKITVPSVAPKRSQASPNMCFSSNMNLLSKGIVQGNKMLMNIDTGDASYGSLDKRFFENNKEYITTHCKLDTIRGAGIGGVHISKCYRIQNIELELGNSKLSVPEMVVLLENNTGGVLYSYQCNLGLKSLMLFRKVRFNLVDFVLTTFE</sequence>
<protein>
    <submittedName>
        <fullName evidence="1">Uncharacterized protein</fullName>
    </submittedName>
</protein>
<name>A0A8E1QZM2_9BACT</name>
<comment type="caution">
    <text evidence="1">The sequence shown here is derived from an EMBL/GenBank/DDBJ whole genome shotgun (WGS) entry which is preliminary data.</text>
</comment>
<organism evidence="1 2">
    <name type="scientific">Xylanibacter rarus</name>
    <dbReference type="NCBI Taxonomy" id="1676614"/>
    <lineage>
        <taxon>Bacteria</taxon>
        <taxon>Pseudomonadati</taxon>
        <taxon>Bacteroidota</taxon>
        <taxon>Bacteroidia</taxon>
        <taxon>Bacteroidales</taxon>
        <taxon>Prevotellaceae</taxon>
        <taxon>Xylanibacter</taxon>
    </lineage>
</organism>
<proteinExistence type="predicted"/>
<accession>A0A8E1QZM2</accession>
<reference evidence="1 2" key="1">
    <citation type="submission" date="2015-06" db="EMBL/GenBank/DDBJ databases">
        <title>Prevotella sp. 109, sp. nov., a novel member of the family Prevotellaceae isolated from human faeces.</title>
        <authorList>
            <person name="Shkoporov A.N."/>
            <person name="Chaplin A.V."/>
            <person name="Kafarskaia L.I."/>
            <person name="Efimov B.A."/>
        </authorList>
    </citation>
    <scope>NUCLEOTIDE SEQUENCE [LARGE SCALE GENOMIC DNA]</scope>
    <source>
        <strain evidence="1 2">109</strain>
    </source>
</reference>
<dbReference type="Proteomes" id="UP000036951">
    <property type="component" value="Unassembled WGS sequence"/>
</dbReference>
<evidence type="ECO:0000313" key="1">
    <source>
        <dbReference type="EMBL" id="KOO69795.1"/>
    </source>
</evidence>
<dbReference type="AlphaFoldDB" id="A0A8E1QZM2"/>
<gene>
    <name evidence="1" type="ORF">ACU52_01210</name>
</gene>
<evidence type="ECO:0000313" key="2">
    <source>
        <dbReference type="Proteomes" id="UP000036951"/>
    </source>
</evidence>
<keyword evidence="2" id="KW-1185">Reference proteome</keyword>
<dbReference type="EMBL" id="LFQU01000001">
    <property type="protein sequence ID" value="KOO69795.1"/>
    <property type="molecule type" value="Genomic_DNA"/>
</dbReference>